<name>A0ABR1Q8Z8_9PEZI</name>
<reference evidence="2 3" key="1">
    <citation type="submission" date="2023-01" db="EMBL/GenBank/DDBJ databases">
        <title>Analysis of 21 Apiospora genomes using comparative genomics revels a genus with tremendous synthesis potential of carbohydrate active enzymes and secondary metabolites.</title>
        <authorList>
            <person name="Sorensen T."/>
        </authorList>
    </citation>
    <scope>NUCLEOTIDE SEQUENCE [LARGE SCALE GENOMIC DNA]</scope>
    <source>
        <strain evidence="2 3">CBS 24483</strain>
    </source>
</reference>
<comment type="caution">
    <text evidence="2">The sequence shown here is derived from an EMBL/GenBank/DDBJ whole genome shotgun (WGS) entry which is preliminary data.</text>
</comment>
<dbReference type="RefSeq" id="XP_066698515.1">
    <property type="nucleotide sequence ID" value="XM_066846117.1"/>
</dbReference>
<protein>
    <submittedName>
        <fullName evidence="2">Uncharacterized protein</fullName>
    </submittedName>
</protein>
<gene>
    <name evidence="2" type="ORF">PG986_009895</name>
</gene>
<dbReference type="EMBL" id="JAQQWE010000006">
    <property type="protein sequence ID" value="KAK7949009.1"/>
    <property type="molecule type" value="Genomic_DNA"/>
</dbReference>
<evidence type="ECO:0000313" key="2">
    <source>
        <dbReference type="EMBL" id="KAK7949009.1"/>
    </source>
</evidence>
<feature type="region of interest" description="Disordered" evidence="1">
    <location>
        <begin position="15"/>
        <end position="50"/>
    </location>
</feature>
<dbReference type="Proteomes" id="UP001391051">
    <property type="component" value="Unassembled WGS sequence"/>
</dbReference>
<organism evidence="2 3">
    <name type="scientific">Apiospora aurea</name>
    <dbReference type="NCBI Taxonomy" id="335848"/>
    <lineage>
        <taxon>Eukaryota</taxon>
        <taxon>Fungi</taxon>
        <taxon>Dikarya</taxon>
        <taxon>Ascomycota</taxon>
        <taxon>Pezizomycotina</taxon>
        <taxon>Sordariomycetes</taxon>
        <taxon>Xylariomycetidae</taxon>
        <taxon>Amphisphaeriales</taxon>
        <taxon>Apiosporaceae</taxon>
        <taxon>Apiospora</taxon>
    </lineage>
</organism>
<dbReference type="GeneID" id="92079179"/>
<accession>A0ABR1Q8Z8</accession>
<keyword evidence="3" id="KW-1185">Reference proteome</keyword>
<evidence type="ECO:0000313" key="3">
    <source>
        <dbReference type="Proteomes" id="UP001391051"/>
    </source>
</evidence>
<proteinExistence type="predicted"/>
<sequence length="207" mass="22124">MAALLFPSLTTAKDWPPRDPAPLRRGVPVPLAPREMHRAPRVSSSSSSSSFNTLNTTFRRVQLDRNFGPQENHCHYLGAVLEVAVTFQPSKAALQRDPHPLRVLIEAHNNPVRVAGGATGLYDFDFPVPYADIAPGSTVRVRVSHAGNPRGMLGTEEPDFRYEGPGAGDSTIAPHSGLTGGLPRGPGDRSRLDGCCRGRCRGAAGLG</sequence>
<feature type="region of interest" description="Disordered" evidence="1">
    <location>
        <begin position="149"/>
        <end position="191"/>
    </location>
</feature>
<evidence type="ECO:0000256" key="1">
    <source>
        <dbReference type="SAM" id="MobiDB-lite"/>
    </source>
</evidence>